<comment type="caution">
    <text evidence="2">The sequence shown here is derived from an EMBL/GenBank/DDBJ whole genome shotgun (WGS) entry which is preliminary data.</text>
</comment>
<feature type="compositionally biased region" description="Polar residues" evidence="1">
    <location>
        <begin position="51"/>
        <end position="62"/>
    </location>
</feature>
<gene>
    <name evidence="2" type="ORF">AMECASPLE_009667</name>
</gene>
<dbReference type="Proteomes" id="UP001469553">
    <property type="component" value="Unassembled WGS sequence"/>
</dbReference>
<sequence length="80" mass="8760">MSLCTDYVFGNDSGSSSISMLCGFHIVSPVFVWIHIKLAVSCSLCLLDQTEPPTHSPSSNLDPESLYPSDLTTSLRPERQ</sequence>
<name>A0ABV0ZLU4_9TELE</name>
<feature type="compositionally biased region" description="Polar residues" evidence="1">
    <location>
        <begin position="70"/>
        <end position="80"/>
    </location>
</feature>
<feature type="region of interest" description="Disordered" evidence="1">
    <location>
        <begin position="50"/>
        <end position="80"/>
    </location>
</feature>
<dbReference type="EMBL" id="JAHRIP010066378">
    <property type="protein sequence ID" value="MEQ2306575.1"/>
    <property type="molecule type" value="Genomic_DNA"/>
</dbReference>
<accession>A0ABV0ZLU4</accession>
<evidence type="ECO:0000256" key="1">
    <source>
        <dbReference type="SAM" id="MobiDB-lite"/>
    </source>
</evidence>
<protein>
    <submittedName>
        <fullName evidence="2">Uncharacterized protein</fullName>
    </submittedName>
</protein>
<proteinExistence type="predicted"/>
<keyword evidence="3" id="KW-1185">Reference proteome</keyword>
<reference evidence="2 3" key="1">
    <citation type="submission" date="2021-06" db="EMBL/GenBank/DDBJ databases">
        <authorList>
            <person name="Palmer J.M."/>
        </authorList>
    </citation>
    <scope>NUCLEOTIDE SEQUENCE [LARGE SCALE GENOMIC DNA]</scope>
    <source>
        <strain evidence="2 3">AS_MEX2019</strain>
        <tissue evidence="2">Muscle</tissue>
    </source>
</reference>
<organism evidence="2 3">
    <name type="scientific">Ameca splendens</name>
    <dbReference type="NCBI Taxonomy" id="208324"/>
    <lineage>
        <taxon>Eukaryota</taxon>
        <taxon>Metazoa</taxon>
        <taxon>Chordata</taxon>
        <taxon>Craniata</taxon>
        <taxon>Vertebrata</taxon>
        <taxon>Euteleostomi</taxon>
        <taxon>Actinopterygii</taxon>
        <taxon>Neopterygii</taxon>
        <taxon>Teleostei</taxon>
        <taxon>Neoteleostei</taxon>
        <taxon>Acanthomorphata</taxon>
        <taxon>Ovalentaria</taxon>
        <taxon>Atherinomorphae</taxon>
        <taxon>Cyprinodontiformes</taxon>
        <taxon>Goodeidae</taxon>
        <taxon>Ameca</taxon>
    </lineage>
</organism>
<evidence type="ECO:0000313" key="3">
    <source>
        <dbReference type="Proteomes" id="UP001469553"/>
    </source>
</evidence>
<evidence type="ECO:0000313" key="2">
    <source>
        <dbReference type="EMBL" id="MEQ2306575.1"/>
    </source>
</evidence>